<comment type="function">
    <text evidence="8">Involved in the biosynthesis of p-aminobenzoate (PABA), a precursor of tetrahydrofolate. Converts 4-amino-4-deoxychorismate into 4-aminobenzoate (PABA) and pyruvate.</text>
</comment>
<evidence type="ECO:0000256" key="7">
    <source>
        <dbReference type="ARBA" id="ARBA00049529"/>
    </source>
</evidence>
<evidence type="ECO:0000256" key="6">
    <source>
        <dbReference type="ARBA" id="ARBA00035676"/>
    </source>
</evidence>
<dbReference type="GO" id="GO:0008696">
    <property type="term" value="F:4-amino-4-deoxychorismate lyase activity"/>
    <property type="evidence" value="ECO:0007669"/>
    <property type="project" value="UniProtKB-EC"/>
</dbReference>
<dbReference type="EC" id="4.1.3.38" evidence="6"/>
<dbReference type="OrthoDB" id="21319at2"/>
<accession>A0A316GBT5</accession>
<evidence type="ECO:0000256" key="5">
    <source>
        <dbReference type="ARBA" id="ARBA00035633"/>
    </source>
</evidence>
<evidence type="ECO:0000256" key="4">
    <source>
        <dbReference type="ARBA" id="ARBA00022909"/>
    </source>
</evidence>
<dbReference type="GO" id="GO:0008652">
    <property type="term" value="P:amino acid biosynthetic process"/>
    <property type="evidence" value="ECO:0007669"/>
    <property type="project" value="UniProtKB-ARBA"/>
</dbReference>
<dbReference type="PANTHER" id="PTHR42743">
    <property type="entry name" value="AMINO-ACID AMINOTRANSFERASE"/>
    <property type="match status" value="1"/>
</dbReference>
<dbReference type="EMBL" id="QGGU01000005">
    <property type="protein sequence ID" value="PWK51977.1"/>
    <property type="molecule type" value="Genomic_DNA"/>
</dbReference>
<dbReference type="InterPro" id="IPR018300">
    <property type="entry name" value="Aminotrans_IV_CS"/>
</dbReference>
<keyword evidence="4" id="KW-0289">Folate biosynthesis</keyword>
<sequence length="289" mass="32492">MNIVYLNGEFLPIEQASISVMDRGFLFADSVYEVIPVYAGRPFRLVQHIERLNRSLNAIRLSLSDLNIQWNDLFSELISQNNLQQGSLYLQVTRGSPSKRDHRLADETQPTVFIKADCLASNSSKTQNEPEALKVITVDDFRWQRCDIKSTGLLANCLARQMAEDQQASEAIFIAGEQVNEGSASNVFIVEQGVIKTPPLSNNILGGITRDLVLEMADNNGWPTEQSSIRLEQLYHADEVWLTSSSREIQPVTQVDDKTIGDGAIGPLWHKIVHEFADFKQRLFSGDLR</sequence>
<comment type="similarity">
    <text evidence="2 11">Belongs to the class-IV pyridoxal-phosphate-dependent aminotransferase family.</text>
</comment>
<evidence type="ECO:0000256" key="8">
    <source>
        <dbReference type="ARBA" id="ARBA00054027"/>
    </source>
</evidence>
<evidence type="ECO:0000313" key="13">
    <source>
        <dbReference type="EMBL" id="PWK51977.1"/>
    </source>
</evidence>
<dbReference type="Pfam" id="PF01063">
    <property type="entry name" value="Aminotran_4"/>
    <property type="match status" value="1"/>
</dbReference>
<dbReference type="InterPro" id="IPR036038">
    <property type="entry name" value="Aminotransferase-like"/>
</dbReference>
<evidence type="ECO:0000256" key="3">
    <source>
        <dbReference type="ARBA" id="ARBA00022898"/>
    </source>
</evidence>
<comment type="caution">
    <text evidence="13">The sequence shown here is derived from an EMBL/GenBank/DDBJ whole genome shotgun (WGS) entry which is preliminary data.</text>
</comment>
<evidence type="ECO:0000256" key="9">
    <source>
        <dbReference type="ARBA" id="ARBA00069174"/>
    </source>
</evidence>
<dbReference type="GO" id="GO:0046656">
    <property type="term" value="P:folic acid biosynthetic process"/>
    <property type="evidence" value="ECO:0007669"/>
    <property type="project" value="UniProtKB-KW"/>
</dbReference>
<name>A0A316GBT5_9GAMM</name>
<dbReference type="PROSITE" id="PS00770">
    <property type="entry name" value="AA_TRANSFER_CLASS_4"/>
    <property type="match status" value="1"/>
</dbReference>
<protein>
    <recommendedName>
        <fullName evidence="9">Aminodeoxychorismate lyase</fullName>
        <ecNumber evidence="6">4.1.3.38</ecNumber>
    </recommendedName>
    <alternativeName>
        <fullName evidence="10">4-amino-4-deoxychorismate lyase</fullName>
    </alternativeName>
</protein>
<evidence type="ECO:0000313" key="14">
    <source>
        <dbReference type="Proteomes" id="UP000245790"/>
    </source>
</evidence>
<keyword evidence="14" id="KW-1185">Reference proteome</keyword>
<dbReference type="FunFam" id="3.20.10.10:FF:000002">
    <property type="entry name" value="D-alanine aminotransferase"/>
    <property type="match status" value="1"/>
</dbReference>
<dbReference type="InterPro" id="IPR050571">
    <property type="entry name" value="Class-IV_PLP-Dep_Aminotrnsfr"/>
</dbReference>
<proteinExistence type="inferred from homology"/>
<dbReference type="GO" id="GO:0005829">
    <property type="term" value="C:cytosol"/>
    <property type="evidence" value="ECO:0007669"/>
    <property type="project" value="TreeGrafter"/>
</dbReference>
<comment type="pathway">
    <text evidence="5">Cofactor biosynthesis; tetrahydrofolate biosynthesis; 4-aminobenzoate from chorismate: step 2/2.</text>
</comment>
<dbReference type="InterPro" id="IPR043132">
    <property type="entry name" value="BCAT-like_C"/>
</dbReference>
<dbReference type="CDD" id="cd01558">
    <property type="entry name" value="D-AAT_like"/>
    <property type="match status" value="1"/>
</dbReference>
<dbReference type="InterPro" id="IPR043131">
    <property type="entry name" value="BCAT-like_N"/>
</dbReference>
<dbReference type="SUPFAM" id="SSF56752">
    <property type="entry name" value="D-aminoacid aminotransferase-like PLP-dependent enzymes"/>
    <property type="match status" value="1"/>
</dbReference>
<gene>
    <name evidence="13" type="ORF">C8D97_105294</name>
</gene>
<evidence type="ECO:0000256" key="12">
    <source>
        <dbReference type="RuleBase" id="RU004516"/>
    </source>
</evidence>
<comment type="cofactor">
    <cofactor evidence="1 12">
        <name>pyridoxal 5'-phosphate</name>
        <dbReference type="ChEBI" id="CHEBI:597326"/>
    </cofactor>
</comment>
<keyword evidence="3 12" id="KW-0663">Pyridoxal phosphate</keyword>
<dbReference type="Gene3D" id="3.30.470.10">
    <property type="match status" value="1"/>
</dbReference>
<dbReference type="Proteomes" id="UP000245790">
    <property type="component" value="Unassembled WGS sequence"/>
</dbReference>
<reference evidence="13 14" key="1">
    <citation type="submission" date="2018-05" db="EMBL/GenBank/DDBJ databases">
        <title>Genomic Encyclopedia of Type Strains, Phase IV (KMG-IV): sequencing the most valuable type-strain genomes for metagenomic binning, comparative biology and taxonomic classification.</title>
        <authorList>
            <person name="Goeker M."/>
        </authorList>
    </citation>
    <scope>NUCLEOTIDE SEQUENCE [LARGE SCALE GENOMIC DNA]</scope>
    <source>
        <strain evidence="13 14">DSM 25350</strain>
    </source>
</reference>
<evidence type="ECO:0000256" key="11">
    <source>
        <dbReference type="RuleBase" id="RU004106"/>
    </source>
</evidence>
<evidence type="ECO:0000256" key="2">
    <source>
        <dbReference type="ARBA" id="ARBA00009320"/>
    </source>
</evidence>
<dbReference type="AlphaFoldDB" id="A0A316GBT5"/>
<dbReference type="PANTHER" id="PTHR42743:SF10">
    <property type="entry name" value="D-ALANINE AMINOTRANSFERASE"/>
    <property type="match status" value="1"/>
</dbReference>
<evidence type="ECO:0000256" key="10">
    <source>
        <dbReference type="ARBA" id="ARBA00080135"/>
    </source>
</evidence>
<comment type="catalytic activity">
    <reaction evidence="7">
        <text>4-amino-4-deoxychorismate = 4-aminobenzoate + pyruvate + H(+)</text>
        <dbReference type="Rhea" id="RHEA:16201"/>
        <dbReference type="ChEBI" id="CHEBI:15361"/>
        <dbReference type="ChEBI" id="CHEBI:15378"/>
        <dbReference type="ChEBI" id="CHEBI:17836"/>
        <dbReference type="ChEBI" id="CHEBI:58406"/>
        <dbReference type="EC" id="4.1.3.38"/>
    </reaction>
</comment>
<evidence type="ECO:0000256" key="1">
    <source>
        <dbReference type="ARBA" id="ARBA00001933"/>
    </source>
</evidence>
<dbReference type="InterPro" id="IPR001544">
    <property type="entry name" value="Aminotrans_IV"/>
</dbReference>
<organism evidence="13 14">
    <name type="scientific">Pleionea mediterranea</name>
    <dbReference type="NCBI Taxonomy" id="523701"/>
    <lineage>
        <taxon>Bacteria</taxon>
        <taxon>Pseudomonadati</taxon>
        <taxon>Pseudomonadota</taxon>
        <taxon>Gammaproteobacteria</taxon>
        <taxon>Oceanospirillales</taxon>
        <taxon>Pleioneaceae</taxon>
        <taxon>Pleionea</taxon>
    </lineage>
</organism>
<dbReference type="Gene3D" id="3.20.10.10">
    <property type="entry name" value="D-amino Acid Aminotransferase, subunit A, domain 2"/>
    <property type="match status" value="1"/>
</dbReference>
<dbReference type="RefSeq" id="WP_109763352.1">
    <property type="nucleotide sequence ID" value="NZ_QGGU01000005.1"/>
</dbReference>